<reference evidence="2" key="1">
    <citation type="journal article" date="2023" name="Mol. Phylogenet. Evol.">
        <title>Genome-scale phylogeny and comparative genomics of the fungal order Sordariales.</title>
        <authorList>
            <person name="Hensen N."/>
            <person name="Bonometti L."/>
            <person name="Westerberg I."/>
            <person name="Brannstrom I.O."/>
            <person name="Guillou S."/>
            <person name="Cros-Aarteil S."/>
            <person name="Calhoun S."/>
            <person name="Haridas S."/>
            <person name="Kuo A."/>
            <person name="Mondo S."/>
            <person name="Pangilinan J."/>
            <person name="Riley R."/>
            <person name="LaButti K."/>
            <person name="Andreopoulos B."/>
            <person name="Lipzen A."/>
            <person name="Chen C."/>
            <person name="Yan M."/>
            <person name="Daum C."/>
            <person name="Ng V."/>
            <person name="Clum A."/>
            <person name="Steindorff A."/>
            <person name="Ohm R.A."/>
            <person name="Martin F."/>
            <person name="Silar P."/>
            <person name="Natvig D.O."/>
            <person name="Lalanne C."/>
            <person name="Gautier V."/>
            <person name="Ament-Velasquez S.L."/>
            <person name="Kruys A."/>
            <person name="Hutchinson M.I."/>
            <person name="Powell A.J."/>
            <person name="Barry K."/>
            <person name="Miller A.N."/>
            <person name="Grigoriev I.V."/>
            <person name="Debuchy R."/>
            <person name="Gladieux P."/>
            <person name="Hiltunen Thoren M."/>
            <person name="Johannesson H."/>
        </authorList>
    </citation>
    <scope>NUCLEOTIDE SEQUENCE [LARGE SCALE GENOMIC DNA]</scope>
    <source>
        <strain evidence="2">CBS 340.73</strain>
    </source>
</reference>
<feature type="non-terminal residue" evidence="1">
    <location>
        <position position="1"/>
    </location>
</feature>
<comment type="caution">
    <text evidence="1">The sequence shown here is derived from an EMBL/GenBank/DDBJ whole genome shotgun (WGS) entry which is preliminary data.</text>
</comment>
<evidence type="ECO:0000313" key="2">
    <source>
        <dbReference type="Proteomes" id="UP001303473"/>
    </source>
</evidence>
<protein>
    <submittedName>
        <fullName evidence="1">Uncharacterized protein</fullName>
    </submittedName>
</protein>
<dbReference type="PANTHER" id="PTHR37540">
    <property type="entry name" value="TRANSCRIPTION FACTOR (ACR-2), PUTATIVE-RELATED-RELATED"/>
    <property type="match status" value="1"/>
</dbReference>
<dbReference type="AlphaFoldDB" id="A0AAN6RY82"/>
<accession>A0AAN6RY82</accession>
<evidence type="ECO:0000313" key="1">
    <source>
        <dbReference type="EMBL" id="KAK3934277.1"/>
    </source>
</evidence>
<dbReference type="Proteomes" id="UP001303473">
    <property type="component" value="Unassembled WGS sequence"/>
</dbReference>
<dbReference type="EMBL" id="MU854008">
    <property type="protein sequence ID" value="KAK3934277.1"/>
    <property type="molecule type" value="Genomic_DNA"/>
</dbReference>
<proteinExistence type="predicted"/>
<keyword evidence="2" id="KW-1185">Reference proteome</keyword>
<gene>
    <name evidence="1" type="ORF">QBC46DRAFT_236982</name>
</gene>
<sequence length="484" mass="54093">AAGRSAVAGRIRSHAMKGKNAGRVIPGRGRKKQLEQCQRLKAAQVAQASEGVMTAKPVLSISEFETHKQMFPNLLVPATAATAATWPDLPLNPFAGAEWSCFSLPEPLTRSSRYLCYQFHNAVCDEIYPRIFCRPTKEALSYTWFERFIVEPCFFHCGLGMTASYLSLIRGHPGDETLEAARHFTQAMRLLYHDLAINTVPRDSSVGVVISLAIHANLTGAVRESRIHFDGLQKMLDLRPGGLAALRVQNRELCNKIRRADMELALLTGTTTTFGQLQLQLQPAPPLCLLLSPQGQYGINLPCPFDQTHPVLQHAALDILALCNTAGQQLLDAYQYQDVVISIVQRLLDFAPLGSKRAQLAALDDVCQLGLLAFMTTVIYPHGRVLSIYSALLSRLLRERLNEDDTVQLQSPPLCLWLVFVYAFMTRDEQQQQKDEERLRFVAHQICALARTLRLGTWEEARAQILDQFPWVAALHDAPGKELW</sequence>
<organism evidence="1 2">
    <name type="scientific">Diplogelasinospora grovesii</name>
    <dbReference type="NCBI Taxonomy" id="303347"/>
    <lineage>
        <taxon>Eukaryota</taxon>
        <taxon>Fungi</taxon>
        <taxon>Dikarya</taxon>
        <taxon>Ascomycota</taxon>
        <taxon>Pezizomycotina</taxon>
        <taxon>Sordariomycetes</taxon>
        <taxon>Sordariomycetidae</taxon>
        <taxon>Sordariales</taxon>
        <taxon>Diplogelasinosporaceae</taxon>
        <taxon>Diplogelasinospora</taxon>
    </lineage>
</organism>
<name>A0AAN6RY82_9PEZI</name>
<feature type="non-terminal residue" evidence="1">
    <location>
        <position position="484"/>
    </location>
</feature>